<dbReference type="AlphaFoldDB" id="A0A1X7P2N6"/>
<dbReference type="PANTHER" id="PTHR13789">
    <property type="entry name" value="MONOOXYGENASE"/>
    <property type="match status" value="1"/>
</dbReference>
<dbReference type="GO" id="GO:0071949">
    <property type="term" value="F:FAD binding"/>
    <property type="evidence" value="ECO:0007669"/>
    <property type="project" value="InterPro"/>
</dbReference>
<evidence type="ECO:0000313" key="9">
    <source>
        <dbReference type="Proteomes" id="UP000193083"/>
    </source>
</evidence>
<keyword evidence="5" id="KW-0503">Monooxygenase</keyword>
<evidence type="ECO:0000256" key="1">
    <source>
        <dbReference type="ARBA" id="ARBA00001974"/>
    </source>
</evidence>
<dbReference type="PANTHER" id="PTHR13789:SF318">
    <property type="entry name" value="GERANYLGERANYL DIPHOSPHATE REDUCTASE"/>
    <property type="match status" value="1"/>
</dbReference>
<dbReference type="RefSeq" id="WP_085464924.1">
    <property type="nucleotide sequence ID" value="NZ_FXBL01000004.1"/>
</dbReference>
<dbReference type="Pfam" id="PF01494">
    <property type="entry name" value="FAD_binding_3"/>
    <property type="match status" value="1"/>
</dbReference>
<keyword evidence="6" id="KW-1133">Transmembrane helix</keyword>
<sequence>MAHGATPRSRQVVIAGGGIAGLTAAIAFASKGFAVRLFERAAELQEVGAGLQLSPNATRILSRFGVLDRLRGASIRPEAVILRRAADLREIARVPLGERATARWKSPYLVLHRADLHAALLAVASHMPDVEIATGAPVTDAAIHARGVTVAVEQARGLREVDALLLVAADGVWSGLRRLVGSAGVSAFSGRIAWRATVRADGDAVAMLSEHLRRDSVSAFLHPRAHLIAYPVRGGSAINLAAFTRGASPDMSWSRSRDARPLVAALQGASGSLTAFLQAIASWTVWPIHTVDPGSPWANPGGAVLIGDAAHAMTPFAAQGAAAAIEDAYVLAATVADQPDDIGAALRRYEKIRRPRVAAVARRGAFNAFTWHAGGPIGLGRDLVLGLLPSAKLAADLDWLYGWDADKALDATPPSAVRSAFR</sequence>
<dbReference type="OrthoDB" id="4230779at2"/>
<keyword evidence="6" id="KW-0472">Membrane</keyword>
<keyword evidence="6" id="KW-0812">Transmembrane</keyword>
<dbReference type="SUPFAM" id="SSF54373">
    <property type="entry name" value="FAD-linked reductases, C-terminal domain"/>
    <property type="match status" value="1"/>
</dbReference>
<dbReference type="InterPro" id="IPR002938">
    <property type="entry name" value="FAD-bd"/>
</dbReference>
<gene>
    <name evidence="8" type="ORF">SAMN02982922_3047</name>
</gene>
<dbReference type="InterPro" id="IPR036188">
    <property type="entry name" value="FAD/NAD-bd_sf"/>
</dbReference>
<evidence type="ECO:0000256" key="6">
    <source>
        <dbReference type="SAM" id="Phobius"/>
    </source>
</evidence>
<keyword evidence="3" id="KW-0274">FAD</keyword>
<evidence type="ECO:0000259" key="7">
    <source>
        <dbReference type="Pfam" id="PF01494"/>
    </source>
</evidence>
<feature type="transmembrane region" description="Helical" evidence="6">
    <location>
        <begin position="12"/>
        <end position="30"/>
    </location>
</feature>
<keyword evidence="9" id="KW-1185">Reference proteome</keyword>
<accession>A0A1X7P2N6</accession>
<name>A0A1X7P2N6_9HYPH</name>
<dbReference type="Gene3D" id="3.50.50.60">
    <property type="entry name" value="FAD/NAD(P)-binding domain"/>
    <property type="match status" value="1"/>
</dbReference>
<evidence type="ECO:0000313" key="8">
    <source>
        <dbReference type="EMBL" id="SMH44393.1"/>
    </source>
</evidence>
<dbReference type="InterPro" id="IPR050493">
    <property type="entry name" value="FAD-dep_Monooxygenase_BioMet"/>
</dbReference>
<protein>
    <submittedName>
        <fullName evidence="8">Salicylate hydroxylase</fullName>
    </submittedName>
</protein>
<dbReference type="EMBL" id="FXBL01000004">
    <property type="protein sequence ID" value="SMH44393.1"/>
    <property type="molecule type" value="Genomic_DNA"/>
</dbReference>
<comment type="cofactor">
    <cofactor evidence="1">
        <name>FAD</name>
        <dbReference type="ChEBI" id="CHEBI:57692"/>
    </cofactor>
</comment>
<keyword evidence="4" id="KW-0560">Oxidoreductase</keyword>
<dbReference type="Proteomes" id="UP000193083">
    <property type="component" value="Unassembled WGS sequence"/>
</dbReference>
<evidence type="ECO:0000256" key="2">
    <source>
        <dbReference type="ARBA" id="ARBA00022630"/>
    </source>
</evidence>
<feature type="domain" description="FAD-binding" evidence="7">
    <location>
        <begin position="11"/>
        <end position="363"/>
    </location>
</feature>
<proteinExistence type="predicted"/>
<dbReference type="SUPFAM" id="SSF51905">
    <property type="entry name" value="FAD/NAD(P)-binding domain"/>
    <property type="match status" value="1"/>
</dbReference>
<dbReference type="GO" id="GO:0004497">
    <property type="term" value="F:monooxygenase activity"/>
    <property type="evidence" value="ECO:0007669"/>
    <property type="project" value="UniProtKB-KW"/>
</dbReference>
<evidence type="ECO:0000256" key="3">
    <source>
        <dbReference type="ARBA" id="ARBA00022827"/>
    </source>
</evidence>
<evidence type="ECO:0000256" key="4">
    <source>
        <dbReference type="ARBA" id="ARBA00023002"/>
    </source>
</evidence>
<organism evidence="8 9">
    <name type="scientific">Mesorhizobium australicum</name>
    <dbReference type="NCBI Taxonomy" id="536018"/>
    <lineage>
        <taxon>Bacteria</taxon>
        <taxon>Pseudomonadati</taxon>
        <taxon>Pseudomonadota</taxon>
        <taxon>Alphaproteobacteria</taxon>
        <taxon>Hyphomicrobiales</taxon>
        <taxon>Phyllobacteriaceae</taxon>
        <taxon>Mesorhizobium</taxon>
    </lineage>
</organism>
<evidence type="ECO:0000256" key="5">
    <source>
        <dbReference type="ARBA" id="ARBA00023033"/>
    </source>
</evidence>
<keyword evidence="2" id="KW-0285">Flavoprotein</keyword>
<reference evidence="8 9" key="1">
    <citation type="submission" date="2017-04" db="EMBL/GenBank/DDBJ databases">
        <authorList>
            <person name="Afonso C.L."/>
            <person name="Miller P.J."/>
            <person name="Scott M.A."/>
            <person name="Spackman E."/>
            <person name="Goraichik I."/>
            <person name="Dimitrov K.M."/>
            <person name="Suarez D.L."/>
            <person name="Swayne D.E."/>
        </authorList>
    </citation>
    <scope>NUCLEOTIDE SEQUENCE [LARGE SCALE GENOMIC DNA]</scope>
    <source>
        <strain evidence="8 9">B5P</strain>
    </source>
</reference>
<dbReference type="PRINTS" id="PR00420">
    <property type="entry name" value="RNGMNOXGNASE"/>
</dbReference>